<reference evidence="1" key="2">
    <citation type="submission" date="2022-09" db="EMBL/GenBank/DDBJ databases">
        <title>Biosynthetic gene clusters of Dactylosporangioum fulvum.</title>
        <authorList>
            <person name="Caradec T."/>
        </authorList>
    </citation>
    <scope>NUCLEOTIDE SEQUENCE</scope>
    <source>
        <strain evidence="1">NRRL B-16292</strain>
    </source>
</reference>
<evidence type="ECO:0008006" key="3">
    <source>
        <dbReference type="Google" id="ProtNLM"/>
    </source>
</evidence>
<keyword evidence="2" id="KW-1185">Reference proteome</keyword>
<reference evidence="1" key="1">
    <citation type="submission" date="2021-04" db="EMBL/GenBank/DDBJ databases">
        <authorList>
            <person name="Hartkoorn R.C."/>
            <person name="Beaudoing E."/>
            <person name="Hot D."/>
        </authorList>
    </citation>
    <scope>NUCLEOTIDE SEQUENCE</scope>
    <source>
        <strain evidence="1">NRRL B-16292</strain>
    </source>
</reference>
<dbReference type="SUPFAM" id="SSF52172">
    <property type="entry name" value="CheY-like"/>
    <property type="match status" value="1"/>
</dbReference>
<evidence type="ECO:0000313" key="2">
    <source>
        <dbReference type="Proteomes" id="UP001059617"/>
    </source>
</evidence>
<dbReference type="Proteomes" id="UP001059617">
    <property type="component" value="Chromosome"/>
</dbReference>
<dbReference type="Gene3D" id="3.40.50.2300">
    <property type="match status" value="1"/>
</dbReference>
<dbReference type="InterPro" id="IPR011006">
    <property type="entry name" value="CheY-like_superfamily"/>
</dbReference>
<protein>
    <recommendedName>
        <fullName evidence="3">Response regulatory domain-containing protein</fullName>
    </recommendedName>
</protein>
<proteinExistence type="predicted"/>
<evidence type="ECO:0000313" key="1">
    <source>
        <dbReference type="EMBL" id="UWP87036.1"/>
    </source>
</evidence>
<dbReference type="RefSeq" id="WP_259866813.1">
    <property type="nucleotide sequence ID" value="NZ_BAAAST010000161.1"/>
</dbReference>
<accession>A0ABY5WCM2</accession>
<sequence>MIGSVVAGGAAVTVAEAAPAIRAGHPAVAVLVVTVLDDDDSVYGALRAGASGYLLKSASPGGDRARYPRRRQR</sequence>
<dbReference type="EMBL" id="CP073720">
    <property type="protein sequence ID" value="UWP87036.1"/>
    <property type="molecule type" value="Genomic_DNA"/>
</dbReference>
<organism evidence="1 2">
    <name type="scientific">Dactylosporangium fulvum</name>
    <dbReference type="NCBI Taxonomy" id="53359"/>
    <lineage>
        <taxon>Bacteria</taxon>
        <taxon>Bacillati</taxon>
        <taxon>Actinomycetota</taxon>
        <taxon>Actinomycetes</taxon>
        <taxon>Micromonosporales</taxon>
        <taxon>Micromonosporaceae</taxon>
        <taxon>Dactylosporangium</taxon>
    </lineage>
</organism>
<name>A0ABY5WCM2_9ACTN</name>
<gene>
    <name evidence="1" type="ORF">Dfulv_23455</name>
</gene>